<sequence length="242" mass="27560">MNSLIKAELFKVPKVHFVISIVVAVIISEALAIGLYTYNLHFSDVEGTALRYLIYAIAWFIPVFYLLYGIFSAKLVSTEYENNMWSVLLVSQKSKNTIIFAKFLVLLMLMVLTTVIFTVLHVVMSLLVTGAIPQLMTLLYVMFGVFIGTLAMQAIQFFIALVIENRVYVMALGMLFAIVSLLMQSETMPFKIPEHIINAKHILYQNNVMFFDTSFFVYGSYSVFVFVLVLIVSSAYINRKEF</sequence>
<evidence type="ECO:0000256" key="1">
    <source>
        <dbReference type="SAM" id="Phobius"/>
    </source>
</evidence>
<dbReference type="AlphaFoldDB" id="A0A0D6XQS6"/>
<dbReference type="EMBL" id="JXWY01000033">
    <property type="protein sequence ID" value="KIX90932.1"/>
    <property type="molecule type" value="Genomic_DNA"/>
</dbReference>
<feature type="transmembrane region" description="Helical" evidence="1">
    <location>
        <begin position="138"/>
        <end position="160"/>
    </location>
</feature>
<keyword evidence="1" id="KW-0812">Transmembrane</keyword>
<dbReference type="EMBL" id="UHDT01000001">
    <property type="protein sequence ID" value="SUM58497.1"/>
    <property type="molecule type" value="Genomic_DNA"/>
</dbReference>
<reference evidence="3 5" key="2">
    <citation type="submission" date="2018-06" db="EMBL/GenBank/DDBJ databases">
        <authorList>
            <consortium name="Pathogen Informatics"/>
            <person name="Doyle S."/>
        </authorList>
    </citation>
    <scope>NUCLEOTIDE SEQUENCE [LARGE SCALE GENOMIC DNA]</scope>
    <source>
        <strain evidence="3 5">NCTC13832</strain>
    </source>
</reference>
<proteinExistence type="predicted"/>
<dbReference type="Pfam" id="PF12730">
    <property type="entry name" value="ABC2_membrane_4"/>
    <property type="match status" value="1"/>
</dbReference>
<evidence type="ECO:0000313" key="3">
    <source>
        <dbReference type="EMBL" id="SUM58497.1"/>
    </source>
</evidence>
<dbReference type="RefSeq" id="WP_044360170.1">
    <property type="nucleotide sequence ID" value="NZ_JXWY01000033.1"/>
</dbReference>
<dbReference type="OrthoDB" id="9949606at2"/>
<name>A0A0D6XQS6_9STAP</name>
<dbReference type="Proteomes" id="UP000254100">
    <property type="component" value="Unassembled WGS sequence"/>
</dbReference>
<accession>A0A0D6XQS6</accession>
<keyword evidence="1" id="KW-1133">Transmembrane helix</keyword>
<feature type="transmembrane region" description="Helical" evidence="1">
    <location>
        <begin position="215"/>
        <end position="237"/>
    </location>
</feature>
<evidence type="ECO:0000313" key="2">
    <source>
        <dbReference type="EMBL" id="KIX90932.1"/>
    </source>
</evidence>
<reference evidence="2 4" key="1">
    <citation type="submission" date="2015-01" db="EMBL/GenBank/DDBJ databases">
        <authorList>
            <person name="Guo J."/>
        </authorList>
    </citation>
    <scope>NUCLEOTIDE SEQUENCE [LARGE SCALE GENOMIC DNA]</scope>
    <source>
        <strain evidence="2 4">DSM 22147</strain>
    </source>
</reference>
<protein>
    <submittedName>
        <fullName evidence="3">Uncharacterized protein conserved in bacteria</fullName>
    </submittedName>
</protein>
<gene>
    <name evidence="3" type="ORF">NCTC13832_02247</name>
    <name evidence="2" type="ORF">TP70_05500</name>
</gene>
<dbReference type="STRING" id="569857.TP70_05500"/>
<feature type="transmembrane region" description="Helical" evidence="1">
    <location>
        <begin position="103"/>
        <end position="132"/>
    </location>
</feature>
<evidence type="ECO:0000313" key="4">
    <source>
        <dbReference type="Proteomes" id="UP000032366"/>
    </source>
</evidence>
<keyword evidence="4" id="KW-1185">Reference proteome</keyword>
<feature type="transmembrane region" description="Helical" evidence="1">
    <location>
        <begin position="50"/>
        <end position="71"/>
    </location>
</feature>
<dbReference type="Proteomes" id="UP000032366">
    <property type="component" value="Unassembled WGS sequence"/>
</dbReference>
<keyword evidence="1" id="KW-0472">Membrane</keyword>
<organism evidence="3 5">
    <name type="scientific">Staphylococcus microti</name>
    <dbReference type="NCBI Taxonomy" id="569857"/>
    <lineage>
        <taxon>Bacteria</taxon>
        <taxon>Bacillati</taxon>
        <taxon>Bacillota</taxon>
        <taxon>Bacilli</taxon>
        <taxon>Bacillales</taxon>
        <taxon>Staphylococcaceae</taxon>
        <taxon>Staphylococcus</taxon>
    </lineage>
</organism>
<evidence type="ECO:0000313" key="5">
    <source>
        <dbReference type="Proteomes" id="UP000254100"/>
    </source>
</evidence>
<feature type="transmembrane region" description="Helical" evidence="1">
    <location>
        <begin position="167"/>
        <end position="185"/>
    </location>
</feature>
<feature type="transmembrane region" description="Helical" evidence="1">
    <location>
        <begin position="15"/>
        <end position="38"/>
    </location>
</feature>